<keyword evidence="6" id="KW-1185">Reference proteome</keyword>
<keyword evidence="3" id="KW-0472">Membrane</keyword>
<feature type="region of interest" description="Disordered" evidence="2">
    <location>
        <begin position="18"/>
        <end position="43"/>
    </location>
</feature>
<organism evidence="5 6">
    <name type="scientific">Oldenlandia corymbosa var. corymbosa</name>
    <dbReference type="NCBI Taxonomy" id="529605"/>
    <lineage>
        <taxon>Eukaryota</taxon>
        <taxon>Viridiplantae</taxon>
        <taxon>Streptophyta</taxon>
        <taxon>Embryophyta</taxon>
        <taxon>Tracheophyta</taxon>
        <taxon>Spermatophyta</taxon>
        <taxon>Magnoliopsida</taxon>
        <taxon>eudicotyledons</taxon>
        <taxon>Gunneridae</taxon>
        <taxon>Pentapetalae</taxon>
        <taxon>asterids</taxon>
        <taxon>lamiids</taxon>
        <taxon>Gentianales</taxon>
        <taxon>Rubiaceae</taxon>
        <taxon>Rubioideae</taxon>
        <taxon>Spermacoceae</taxon>
        <taxon>Hedyotis-Oldenlandia complex</taxon>
        <taxon>Oldenlandia</taxon>
    </lineage>
</organism>
<protein>
    <submittedName>
        <fullName evidence="5">OLC1v1034816C1</fullName>
    </submittedName>
</protein>
<evidence type="ECO:0000256" key="3">
    <source>
        <dbReference type="SAM" id="Phobius"/>
    </source>
</evidence>
<dbReference type="InterPro" id="IPR013083">
    <property type="entry name" value="Znf_RING/FYVE/PHD"/>
</dbReference>
<keyword evidence="1" id="KW-0863">Zinc-finger</keyword>
<evidence type="ECO:0000259" key="4">
    <source>
        <dbReference type="PROSITE" id="PS50089"/>
    </source>
</evidence>
<dbReference type="SMART" id="SM00184">
    <property type="entry name" value="RING"/>
    <property type="match status" value="1"/>
</dbReference>
<dbReference type="Proteomes" id="UP001161247">
    <property type="component" value="Chromosome 3"/>
</dbReference>
<dbReference type="PANTHER" id="PTHR45676:SF88">
    <property type="entry name" value="RING-H2 FINGER PROTEIN ATL33"/>
    <property type="match status" value="1"/>
</dbReference>
<feature type="compositionally biased region" description="Polar residues" evidence="2">
    <location>
        <begin position="18"/>
        <end position="32"/>
    </location>
</feature>
<dbReference type="SUPFAM" id="SSF57850">
    <property type="entry name" value="RING/U-box"/>
    <property type="match status" value="1"/>
</dbReference>
<accession>A0AAV1CUD6</accession>
<dbReference type="PROSITE" id="PS50089">
    <property type="entry name" value="ZF_RING_2"/>
    <property type="match status" value="1"/>
</dbReference>
<dbReference type="GO" id="GO:0008270">
    <property type="term" value="F:zinc ion binding"/>
    <property type="evidence" value="ECO:0007669"/>
    <property type="project" value="UniProtKB-KW"/>
</dbReference>
<evidence type="ECO:0000256" key="2">
    <source>
        <dbReference type="SAM" id="MobiDB-lite"/>
    </source>
</evidence>
<feature type="domain" description="RING-type" evidence="4">
    <location>
        <begin position="130"/>
        <end position="172"/>
    </location>
</feature>
<keyword evidence="3" id="KW-0812">Transmembrane</keyword>
<dbReference type="GO" id="GO:0016567">
    <property type="term" value="P:protein ubiquitination"/>
    <property type="evidence" value="ECO:0007669"/>
    <property type="project" value="TreeGrafter"/>
</dbReference>
<feature type="region of interest" description="Disordered" evidence="2">
    <location>
        <begin position="182"/>
        <end position="209"/>
    </location>
</feature>
<feature type="region of interest" description="Disordered" evidence="2">
    <location>
        <begin position="83"/>
        <end position="104"/>
    </location>
</feature>
<dbReference type="Pfam" id="PF13639">
    <property type="entry name" value="zf-RING_2"/>
    <property type="match status" value="1"/>
</dbReference>
<reference evidence="5" key="1">
    <citation type="submission" date="2023-03" db="EMBL/GenBank/DDBJ databases">
        <authorList>
            <person name="Julca I."/>
        </authorList>
    </citation>
    <scope>NUCLEOTIDE SEQUENCE</scope>
</reference>
<name>A0AAV1CUD6_OLDCO</name>
<gene>
    <name evidence="5" type="ORF">OLC1_LOCUS8483</name>
</gene>
<evidence type="ECO:0000313" key="6">
    <source>
        <dbReference type="Proteomes" id="UP001161247"/>
    </source>
</evidence>
<keyword evidence="1" id="KW-0479">Metal-binding</keyword>
<dbReference type="AlphaFoldDB" id="A0AAV1CUD6"/>
<dbReference type="EMBL" id="OX459120">
    <property type="protein sequence ID" value="CAI9098207.1"/>
    <property type="molecule type" value="Genomic_DNA"/>
</dbReference>
<dbReference type="PANTHER" id="PTHR45676">
    <property type="entry name" value="RING-H2 FINGER PROTEIN ATL51-RELATED"/>
    <property type="match status" value="1"/>
</dbReference>
<dbReference type="Gene3D" id="3.30.40.10">
    <property type="entry name" value="Zinc/RING finger domain, C3HC4 (zinc finger)"/>
    <property type="match status" value="1"/>
</dbReference>
<dbReference type="CDD" id="cd16461">
    <property type="entry name" value="RING-H2_EL5-like"/>
    <property type="match status" value="1"/>
</dbReference>
<feature type="transmembrane region" description="Helical" evidence="3">
    <location>
        <begin position="53"/>
        <end position="76"/>
    </location>
</feature>
<sequence length="209" mass="22755">MTLPFPYHDELMMTDNINTTTTGSLPISNPKQSSLASTPSSSGHSSDMSPLSAILSLLVLIAIPALIYAFFFAINCPPIQLRRPRRRQSQADSDHLSSSCKESKETELVTAGGIKYTKEADHEEEYGGECPVCLSAFVEGDFVRQLSGCKHSFHVGCIDRWLVTHSNCPVCRASVPSLAPTGRLKRPATTQRAREDDFTQGLPDAASLV</sequence>
<feature type="compositionally biased region" description="Low complexity" evidence="2">
    <location>
        <begin position="33"/>
        <end position="43"/>
    </location>
</feature>
<proteinExistence type="predicted"/>
<keyword evidence="3" id="KW-1133">Transmembrane helix</keyword>
<evidence type="ECO:0000256" key="1">
    <source>
        <dbReference type="PROSITE-ProRule" id="PRU00175"/>
    </source>
</evidence>
<evidence type="ECO:0000313" key="5">
    <source>
        <dbReference type="EMBL" id="CAI9098207.1"/>
    </source>
</evidence>
<dbReference type="InterPro" id="IPR001841">
    <property type="entry name" value="Znf_RING"/>
</dbReference>
<keyword evidence="1" id="KW-0862">Zinc</keyword>